<dbReference type="Pfam" id="PF05186">
    <property type="entry name" value="Dpy-30"/>
    <property type="match status" value="1"/>
</dbReference>
<dbReference type="GeneID" id="103516534"/>
<reference evidence="3" key="1">
    <citation type="submission" date="2025-08" db="UniProtKB">
        <authorList>
            <consortium name="RefSeq"/>
        </authorList>
    </citation>
    <scope>IDENTIFICATION</scope>
</reference>
<dbReference type="AlphaFoldDB" id="A0A3Q0JCM9"/>
<organism evidence="2 3">
    <name type="scientific">Diaphorina citri</name>
    <name type="common">Asian citrus psyllid</name>
    <dbReference type="NCBI Taxonomy" id="121845"/>
    <lineage>
        <taxon>Eukaryota</taxon>
        <taxon>Metazoa</taxon>
        <taxon>Ecdysozoa</taxon>
        <taxon>Arthropoda</taxon>
        <taxon>Hexapoda</taxon>
        <taxon>Insecta</taxon>
        <taxon>Pterygota</taxon>
        <taxon>Neoptera</taxon>
        <taxon>Paraneoptera</taxon>
        <taxon>Hemiptera</taxon>
        <taxon>Sternorrhyncha</taxon>
        <taxon>Psylloidea</taxon>
        <taxon>Psyllidae</taxon>
        <taxon>Diaphorininae</taxon>
        <taxon>Diaphorina</taxon>
    </lineage>
</organism>
<dbReference type="CDD" id="cd22966">
    <property type="entry name" value="DD_DYDC-like"/>
    <property type="match status" value="1"/>
</dbReference>
<evidence type="ECO:0000313" key="3">
    <source>
        <dbReference type="RefSeq" id="XP_026684703.1"/>
    </source>
</evidence>
<proteinExistence type="predicted"/>
<dbReference type="InterPro" id="IPR007858">
    <property type="entry name" value="Dpy-30_motif"/>
</dbReference>
<accession>A0A3Q0JCM9</accession>
<dbReference type="Gene3D" id="1.20.890.10">
    <property type="entry name" value="cAMP-dependent protein kinase regulatory subunit, dimerization-anchoring domain"/>
    <property type="match status" value="1"/>
</dbReference>
<dbReference type="InterPro" id="IPR049630">
    <property type="entry name" value="DYDC-like_DD"/>
</dbReference>
<name>A0A3Q0JCM9_DIACI</name>
<evidence type="ECO:0000313" key="2">
    <source>
        <dbReference type="Proteomes" id="UP000079169"/>
    </source>
</evidence>
<keyword evidence="2" id="KW-1185">Reference proteome</keyword>
<dbReference type="PaxDb" id="121845-A0A3Q0JCM9"/>
<dbReference type="RefSeq" id="XP_026684703.1">
    <property type="nucleotide sequence ID" value="XM_026828902.1"/>
</dbReference>
<protein>
    <submittedName>
        <fullName evidence="3">Uncharacterized protein LOC103516534</fullName>
    </submittedName>
</protein>
<dbReference type="KEGG" id="dci:103516534"/>
<feature type="region of interest" description="Disordered" evidence="1">
    <location>
        <begin position="101"/>
        <end position="122"/>
    </location>
</feature>
<dbReference type="Proteomes" id="UP000079169">
    <property type="component" value="Unplaced"/>
</dbReference>
<sequence length="241" mass="26895">MTSLEVLKDEGKDGGLMETVESSFDRLNEDKPSSEVFPTVSKASHDDRPLSVESALPVFDENASPSSSKISTLISLSSFLNAVDEKYRELLAQEEIFSVVESEPAGEEEEEKSAKPSIPSSSTDICGRVAGWGDSSDSICHYGGTSHIGSKDGAFGTQPRPNIAIIEKTFPDNLLAKACAEIARKRPDNPIRYLAFYLMNHEKNQKRNEKYAAHLEAMMEYKKTLVSRIYFFFFYIVLRNF</sequence>
<feature type="region of interest" description="Disordered" evidence="1">
    <location>
        <begin position="24"/>
        <end position="48"/>
    </location>
</feature>
<evidence type="ECO:0000256" key="1">
    <source>
        <dbReference type="SAM" id="MobiDB-lite"/>
    </source>
</evidence>
<feature type="compositionally biased region" description="Basic and acidic residues" evidence="1">
    <location>
        <begin position="24"/>
        <end position="33"/>
    </location>
</feature>
<gene>
    <name evidence="3" type="primary">LOC103516534</name>
</gene>